<dbReference type="PANTHER" id="PTHR36966">
    <property type="entry name" value="REP-ASSOCIATED TYROSINE TRANSPOSASE"/>
    <property type="match status" value="1"/>
</dbReference>
<dbReference type="AlphaFoldDB" id="A0A844GVV0"/>
<feature type="domain" description="Transposase IS200-like" evidence="1">
    <location>
        <begin position="20"/>
        <end position="143"/>
    </location>
</feature>
<dbReference type="RefSeq" id="WP_015220690.1">
    <property type="nucleotide sequence ID" value="NZ_WMIA01000035.1"/>
</dbReference>
<dbReference type="InterPro" id="IPR036515">
    <property type="entry name" value="Transposase_17_sf"/>
</dbReference>
<comment type="caution">
    <text evidence="2">The sequence shown here is derived from an EMBL/GenBank/DDBJ whole genome shotgun (WGS) entry which is preliminary data.</text>
</comment>
<organism evidence="2 3">
    <name type="scientific">Cyanobacterium aponinum 0216</name>
    <dbReference type="NCBI Taxonomy" id="2676140"/>
    <lineage>
        <taxon>Bacteria</taxon>
        <taxon>Bacillati</taxon>
        <taxon>Cyanobacteriota</taxon>
        <taxon>Cyanophyceae</taxon>
        <taxon>Oscillatoriophycideae</taxon>
        <taxon>Chroococcales</taxon>
        <taxon>Geminocystaceae</taxon>
        <taxon>Cyanobacterium</taxon>
    </lineage>
</organism>
<dbReference type="InterPro" id="IPR052715">
    <property type="entry name" value="RAYT_transposase"/>
</dbReference>
<protein>
    <submittedName>
        <fullName evidence="2">Transposase</fullName>
    </submittedName>
</protein>
<reference evidence="2 3" key="1">
    <citation type="submission" date="2019-11" db="EMBL/GenBank/DDBJ databases">
        <title>Isolation of a new High Light Tolerant Cyanobacteria.</title>
        <authorList>
            <person name="Dobson Z."/>
            <person name="Vaughn N."/>
            <person name="Vaughn M."/>
            <person name="Fromme P."/>
            <person name="Mazor Y."/>
        </authorList>
    </citation>
    <scope>NUCLEOTIDE SEQUENCE [LARGE SCALE GENOMIC DNA]</scope>
    <source>
        <strain evidence="2 3">0216</strain>
    </source>
</reference>
<proteinExistence type="predicted"/>
<dbReference type="Pfam" id="PF01797">
    <property type="entry name" value="Y1_Tnp"/>
    <property type="match status" value="1"/>
</dbReference>
<dbReference type="SMART" id="SM01321">
    <property type="entry name" value="Y1_Tnp"/>
    <property type="match status" value="1"/>
</dbReference>
<dbReference type="GO" id="GO:0004803">
    <property type="term" value="F:transposase activity"/>
    <property type="evidence" value="ECO:0007669"/>
    <property type="project" value="InterPro"/>
</dbReference>
<dbReference type="PANTHER" id="PTHR36966:SF1">
    <property type="entry name" value="REP-ASSOCIATED TYROSINE TRANSPOSASE"/>
    <property type="match status" value="1"/>
</dbReference>
<accession>A0A844GVV0</accession>
<dbReference type="GO" id="GO:0006313">
    <property type="term" value="P:DNA transposition"/>
    <property type="evidence" value="ECO:0007669"/>
    <property type="project" value="InterPro"/>
</dbReference>
<dbReference type="InterPro" id="IPR002686">
    <property type="entry name" value="Transposase_17"/>
</dbReference>
<evidence type="ECO:0000313" key="2">
    <source>
        <dbReference type="EMBL" id="MTF40577.1"/>
    </source>
</evidence>
<dbReference type="NCBIfam" id="NF047646">
    <property type="entry name" value="REP_Tyr_transpos"/>
    <property type="match status" value="1"/>
</dbReference>
<evidence type="ECO:0000259" key="1">
    <source>
        <dbReference type="SMART" id="SM01321"/>
    </source>
</evidence>
<dbReference type="Proteomes" id="UP000437131">
    <property type="component" value="Unassembled WGS sequence"/>
</dbReference>
<dbReference type="SUPFAM" id="SSF143422">
    <property type="entry name" value="Transposase IS200-like"/>
    <property type="match status" value="1"/>
</dbReference>
<sequence>MDLSDSSLKIKRRFLPHWELDGSIYFITFNTYQHLELNPSAREIVLNCCLFFDESRHQNDKRYHTFTIVIMPDHVHWLMQPLPKSNGEYWSLSSILHSVKSYSSKQIPKVMNHQGIVWQDERFDRIMRNEKEFLNTWQYIQLNPVKANLAKTPEEYPFFWQETHTG</sequence>
<dbReference type="Gene3D" id="3.30.70.1290">
    <property type="entry name" value="Transposase IS200-like"/>
    <property type="match status" value="1"/>
</dbReference>
<gene>
    <name evidence="2" type="ORF">GGC33_16830</name>
</gene>
<evidence type="ECO:0000313" key="3">
    <source>
        <dbReference type="Proteomes" id="UP000437131"/>
    </source>
</evidence>
<name>A0A844GVV0_9CHRO</name>
<dbReference type="EMBL" id="WMIA01000035">
    <property type="protein sequence ID" value="MTF40577.1"/>
    <property type="molecule type" value="Genomic_DNA"/>
</dbReference>
<dbReference type="GO" id="GO:0043565">
    <property type="term" value="F:sequence-specific DNA binding"/>
    <property type="evidence" value="ECO:0007669"/>
    <property type="project" value="TreeGrafter"/>
</dbReference>